<sequence length="430" mass="49110" precursor="true">MKTSVFFKSVLLHCTLSICSIWVSFASGQSTTTESISLRSEIRGVQPMTGIVLWHDHEQAASDAISLEYRYCGYDEIVMADGTYDFASIDRVLDQIAGRGHQAILRFRFVYPGKPTTVPEYVRSQPGYQETIGKSEGEKTWFCDWSHQGLQDFTLEFYTRFAERYDRDPRIAFLQTGFGLWAEYHIYDGPRQLGATFPDKAFQDRFLRHLDATLKSLPWSISVDAADNDYSPIEDNETLLKLNFGVFDDSFLCKEHPKYNSVNWRILDIDRWRRAPGGGEFSYYNRRDQKLALSENGPNGVSFEDAARQFHISYMIGNDQPEFQSIQRIREASMATGYRFRINRAQYRPIGSDQASVMIELTNEGVAPIYREAYLAAGKIRSARSLRGLLPGETQTFRIDSVPLSDVDQITIQSDFILPTQTISYSASTE</sequence>
<keyword evidence="3" id="KW-1185">Reference proteome</keyword>
<evidence type="ECO:0000256" key="1">
    <source>
        <dbReference type="SAM" id="SignalP"/>
    </source>
</evidence>
<dbReference type="InterPro" id="IPR017853">
    <property type="entry name" value="GH"/>
</dbReference>
<dbReference type="RefSeq" id="WP_197167829.1">
    <property type="nucleotide sequence ID" value="NZ_SJPM01000003.1"/>
</dbReference>
<comment type="caution">
    <text evidence="2">The sequence shown here is derived from an EMBL/GenBank/DDBJ whole genome shotgun (WGS) entry which is preliminary data.</text>
</comment>
<evidence type="ECO:0000313" key="2">
    <source>
        <dbReference type="EMBL" id="TWT99033.1"/>
    </source>
</evidence>
<dbReference type="AlphaFoldDB" id="A0A5C6ALI3"/>
<gene>
    <name evidence="2" type="ORF">Pla100_22070</name>
</gene>
<organism evidence="2 3">
    <name type="scientific">Neorhodopirellula pilleata</name>
    <dbReference type="NCBI Taxonomy" id="2714738"/>
    <lineage>
        <taxon>Bacteria</taxon>
        <taxon>Pseudomonadati</taxon>
        <taxon>Planctomycetota</taxon>
        <taxon>Planctomycetia</taxon>
        <taxon>Pirellulales</taxon>
        <taxon>Pirellulaceae</taxon>
        <taxon>Neorhodopirellula</taxon>
    </lineage>
</organism>
<keyword evidence="1" id="KW-0732">Signal</keyword>
<accession>A0A5C6ALI3</accession>
<evidence type="ECO:0000313" key="3">
    <source>
        <dbReference type="Proteomes" id="UP000316213"/>
    </source>
</evidence>
<evidence type="ECO:0008006" key="4">
    <source>
        <dbReference type="Google" id="ProtNLM"/>
    </source>
</evidence>
<dbReference type="Proteomes" id="UP000316213">
    <property type="component" value="Unassembled WGS sequence"/>
</dbReference>
<protein>
    <recommendedName>
        <fullName evidence="4">DUF4832 domain-containing protein</fullName>
    </recommendedName>
</protein>
<name>A0A5C6ALI3_9BACT</name>
<feature type="chain" id="PRO_5022746926" description="DUF4832 domain-containing protein" evidence="1">
    <location>
        <begin position="27"/>
        <end position="430"/>
    </location>
</feature>
<reference evidence="2 3" key="1">
    <citation type="submission" date="2019-02" db="EMBL/GenBank/DDBJ databases">
        <title>Deep-cultivation of Planctomycetes and their phenomic and genomic characterization uncovers novel biology.</title>
        <authorList>
            <person name="Wiegand S."/>
            <person name="Jogler M."/>
            <person name="Boedeker C."/>
            <person name="Pinto D."/>
            <person name="Vollmers J."/>
            <person name="Rivas-Marin E."/>
            <person name="Kohn T."/>
            <person name="Peeters S.H."/>
            <person name="Heuer A."/>
            <person name="Rast P."/>
            <person name="Oberbeckmann S."/>
            <person name="Bunk B."/>
            <person name="Jeske O."/>
            <person name="Meyerdierks A."/>
            <person name="Storesund J.E."/>
            <person name="Kallscheuer N."/>
            <person name="Luecker S."/>
            <person name="Lage O.M."/>
            <person name="Pohl T."/>
            <person name="Merkel B.J."/>
            <person name="Hornburger P."/>
            <person name="Mueller R.-W."/>
            <person name="Bruemmer F."/>
            <person name="Labrenz M."/>
            <person name="Spormann A.M."/>
            <person name="Op Den Camp H."/>
            <person name="Overmann J."/>
            <person name="Amann R."/>
            <person name="Jetten M.S.M."/>
            <person name="Mascher T."/>
            <person name="Medema M.H."/>
            <person name="Devos D.P."/>
            <person name="Kaster A.-K."/>
            <person name="Ovreas L."/>
            <person name="Rohde M."/>
            <person name="Galperin M.Y."/>
            <person name="Jogler C."/>
        </authorList>
    </citation>
    <scope>NUCLEOTIDE SEQUENCE [LARGE SCALE GENOMIC DNA]</scope>
    <source>
        <strain evidence="2 3">Pla100</strain>
    </source>
</reference>
<dbReference type="EMBL" id="SJPM01000003">
    <property type="protein sequence ID" value="TWT99033.1"/>
    <property type="molecule type" value="Genomic_DNA"/>
</dbReference>
<feature type="signal peptide" evidence="1">
    <location>
        <begin position="1"/>
        <end position="26"/>
    </location>
</feature>
<dbReference type="Gene3D" id="3.20.20.80">
    <property type="entry name" value="Glycosidases"/>
    <property type="match status" value="1"/>
</dbReference>
<dbReference type="SUPFAM" id="SSF51445">
    <property type="entry name" value="(Trans)glycosidases"/>
    <property type="match status" value="1"/>
</dbReference>
<proteinExistence type="predicted"/>